<protein>
    <recommendedName>
        <fullName evidence="3">Prokaryotic ubiquitin-like protein Pup</fullName>
    </recommendedName>
    <alternativeName>
        <fullName evidence="4">Bacterial ubiquitin-like modifier</fullName>
    </alternativeName>
</protein>
<evidence type="ECO:0000313" key="12">
    <source>
        <dbReference type="Proteomes" id="UP000578252"/>
    </source>
</evidence>
<comment type="caution">
    <text evidence="8">The sequence shown here is derived from an EMBL/GenBank/DDBJ whole genome shotgun (WGS) entry which is preliminary data.</text>
</comment>
<evidence type="ECO:0000256" key="4">
    <source>
        <dbReference type="ARBA" id="ARBA00032321"/>
    </source>
</evidence>
<dbReference type="EMBL" id="UGGQ01000006">
    <property type="protein sequence ID" value="STO17358.1"/>
    <property type="molecule type" value="Genomic_DNA"/>
</dbReference>
<evidence type="ECO:0000313" key="11">
    <source>
        <dbReference type="Proteomes" id="UP000575397"/>
    </source>
</evidence>
<dbReference type="UniPathway" id="UPA00997"/>
<dbReference type="EMBL" id="VSZY01000015">
    <property type="protein sequence ID" value="MCU9969399.1"/>
    <property type="molecule type" value="Genomic_DNA"/>
</dbReference>
<feature type="region of interest" description="Disordered" evidence="5">
    <location>
        <begin position="1"/>
        <end position="41"/>
    </location>
</feature>
<evidence type="ECO:0000313" key="6">
    <source>
        <dbReference type="EMBL" id="MCU9969399.1"/>
    </source>
</evidence>
<reference evidence="11 12" key="3">
    <citation type="submission" date="2020-04" db="EMBL/GenBank/DDBJ databases">
        <title>Antimicrobial susceptibility and clonality of vaginal-derived multi-drug resistant Mobiluncus isolates in China.</title>
        <authorList>
            <person name="Zhang X."/>
        </authorList>
    </citation>
    <scope>NUCLEOTIDE SEQUENCE [LARGE SCALE GENOMIC DNA]</scope>
    <source>
        <strain evidence="8 11">12</strain>
        <strain evidence="7 12">13</strain>
    </source>
</reference>
<dbReference type="GO" id="GO:0070490">
    <property type="term" value="P:protein pupylation"/>
    <property type="evidence" value="ECO:0007669"/>
    <property type="project" value="InterPro"/>
</dbReference>
<gene>
    <name evidence="9" type="primary">pup</name>
    <name evidence="6" type="ORF">FYZ43_08365</name>
    <name evidence="8" type="ORF">HHJ77_02230</name>
    <name evidence="7" type="ORF">HHJ78_03215</name>
    <name evidence="9" type="ORF">NCTC11819_01946</name>
</gene>
<evidence type="ECO:0000313" key="13">
    <source>
        <dbReference type="Proteomes" id="UP001209486"/>
    </source>
</evidence>
<dbReference type="GO" id="GO:0031386">
    <property type="term" value="F:protein tag activity"/>
    <property type="evidence" value="ECO:0007669"/>
    <property type="project" value="InterPro"/>
</dbReference>
<dbReference type="Proteomes" id="UP000575397">
    <property type="component" value="Unassembled WGS sequence"/>
</dbReference>
<organism evidence="8 11">
    <name type="scientific">Mobiluncus mulieris</name>
    <dbReference type="NCBI Taxonomy" id="2052"/>
    <lineage>
        <taxon>Bacteria</taxon>
        <taxon>Bacillati</taxon>
        <taxon>Actinomycetota</taxon>
        <taxon>Actinomycetes</taxon>
        <taxon>Actinomycetales</taxon>
        <taxon>Actinomycetaceae</taxon>
        <taxon>Mobiluncus</taxon>
    </lineage>
</organism>
<reference evidence="6 13" key="2">
    <citation type="submission" date="2019-08" db="EMBL/GenBank/DDBJ databases">
        <title>Comparison of rpoB and gyrB Sequences from Mobiluncus Species and Development of a Multiplex PCR Method for Clinical Detection of Mobiluncus curtisii and Mobiluncus mulieris.</title>
        <authorList>
            <person name="Yang L."/>
            <person name="Shen Y."/>
            <person name="Xu G."/>
            <person name="Shu L.-B."/>
            <person name="Hu J."/>
            <person name="Zhang R."/>
            <person name="Wang Y."/>
            <person name="Zhou H.-W."/>
            <person name="Zhang X."/>
        </authorList>
    </citation>
    <scope>NUCLEOTIDE SEQUENCE [LARGE SCALE GENOMIC DNA]</scope>
    <source>
        <strain evidence="6 13">M26</strain>
    </source>
</reference>
<proteinExistence type="inferred from homology"/>
<dbReference type="GO" id="GO:0070628">
    <property type="term" value="F:proteasome binding"/>
    <property type="evidence" value="ECO:0007669"/>
    <property type="project" value="InterPro"/>
</dbReference>
<feature type="compositionally biased region" description="Polar residues" evidence="5">
    <location>
        <begin position="1"/>
        <end position="17"/>
    </location>
</feature>
<comment type="similarity">
    <text evidence="2">Belongs to the prokaryotic ubiquitin-like protein family.</text>
</comment>
<evidence type="ECO:0000313" key="10">
    <source>
        <dbReference type="Proteomes" id="UP000255284"/>
    </source>
</evidence>
<evidence type="ECO:0000313" key="9">
    <source>
        <dbReference type="EMBL" id="STO17358.1"/>
    </source>
</evidence>
<name>A0A2J9KR78_9ACTO</name>
<evidence type="ECO:0000313" key="7">
    <source>
        <dbReference type="EMBL" id="NMW64562.1"/>
    </source>
</evidence>
<reference evidence="9 10" key="1">
    <citation type="submission" date="2018-06" db="EMBL/GenBank/DDBJ databases">
        <authorList>
            <consortium name="Pathogen Informatics"/>
            <person name="Doyle S."/>
        </authorList>
    </citation>
    <scope>NUCLEOTIDE SEQUENCE [LARGE SCALE GENOMIC DNA]</scope>
    <source>
        <strain evidence="9 10">NCTC11819</strain>
    </source>
</reference>
<dbReference type="AlphaFoldDB" id="A0A2J9KR78"/>
<sequence length="67" mass="7029">MDNKSHSTQPQQLQPEVSTLPPDAGSAGDTAPSASSPDLDDLLDDIEDMVADDAQNFVQGFVQKGGE</sequence>
<dbReference type="GO" id="GO:0010498">
    <property type="term" value="P:proteasomal protein catabolic process"/>
    <property type="evidence" value="ECO:0007669"/>
    <property type="project" value="InterPro"/>
</dbReference>
<dbReference type="NCBIfam" id="TIGR03687">
    <property type="entry name" value="pupylate_cterm"/>
    <property type="match status" value="1"/>
</dbReference>
<dbReference type="RefSeq" id="WP_004012328.1">
    <property type="nucleotide sequence ID" value="NZ_CAMPNB010000008.1"/>
</dbReference>
<evidence type="ECO:0000256" key="3">
    <source>
        <dbReference type="ARBA" id="ARBA00016748"/>
    </source>
</evidence>
<dbReference type="Proteomes" id="UP000255284">
    <property type="component" value="Unassembled WGS sequence"/>
</dbReference>
<dbReference type="InterPro" id="IPR008515">
    <property type="entry name" value="Ubiquitin-like_Pup"/>
</dbReference>
<dbReference type="EMBL" id="JABCUR010000002">
    <property type="protein sequence ID" value="NMW64562.1"/>
    <property type="molecule type" value="Genomic_DNA"/>
</dbReference>
<comment type="pathway">
    <text evidence="1">Protein degradation; proteasomal Pup-dependent pathway.</text>
</comment>
<dbReference type="Proteomes" id="UP000578252">
    <property type="component" value="Unassembled WGS sequence"/>
</dbReference>
<evidence type="ECO:0000256" key="1">
    <source>
        <dbReference type="ARBA" id="ARBA00004707"/>
    </source>
</evidence>
<dbReference type="Pfam" id="PF05639">
    <property type="entry name" value="Pup"/>
    <property type="match status" value="1"/>
</dbReference>
<dbReference type="Proteomes" id="UP001209486">
    <property type="component" value="Unassembled WGS sequence"/>
</dbReference>
<evidence type="ECO:0000256" key="5">
    <source>
        <dbReference type="SAM" id="MobiDB-lite"/>
    </source>
</evidence>
<dbReference type="EMBL" id="JABCUS010000004">
    <property type="protein sequence ID" value="NMX02780.1"/>
    <property type="molecule type" value="Genomic_DNA"/>
</dbReference>
<dbReference type="GO" id="GO:0019941">
    <property type="term" value="P:modification-dependent protein catabolic process"/>
    <property type="evidence" value="ECO:0007669"/>
    <property type="project" value="InterPro"/>
</dbReference>
<accession>A0A2J9KR78</accession>
<dbReference type="GeneID" id="61168005"/>
<evidence type="ECO:0000313" key="8">
    <source>
        <dbReference type="EMBL" id="NMX02780.1"/>
    </source>
</evidence>
<evidence type="ECO:0000256" key="2">
    <source>
        <dbReference type="ARBA" id="ARBA00010616"/>
    </source>
</evidence>